<accession>A0A6C0DNL0</accession>
<evidence type="ECO:0008006" key="2">
    <source>
        <dbReference type="Google" id="ProtNLM"/>
    </source>
</evidence>
<reference evidence="1" key="1">
    <citation type="journal article" date="2020" name="Nature">
        <title>Giant virus diversity and host interactions through global metagenomics.</title>
        <authorList>
            <person name="Schulz F."/>
            <person name="Roux S."/>
            <person name="Paez-Espino D."/>
            <person name="Jungbluth S."/>
            <person name="Walsh D.A."/>
            <person name="Denef V.J."/>
            <person name="McMahon K.D."/>
            <person name="Konstantinidis K.T."/>
            <person name="Eloe-Fadrosh E.A."/>
            <person name="Kyrpides N.C."/>
            <person name="Woyke T."/>
        </authorList>
    </citation>
    <scope>NUCLEOTIDE SEQUENCE</scope>
    <source>
        <strain evidence="1">GVMAG-M-3300023174-3</strain>
    </source>
</reference>
<evidence type="ECO:0000313" key="1">
    <source>
        <dbReference type="EMBL" id="QHT17894.1"/>
    </source>
</evidence>
<proteinExistence type="predicted"/>
<name>A0A6C0DNL0_9ZZZZ</name>
<dbReference type="AlphaFoldDB" id="A0A6C0DNL0"/>
<sequence>MENNAELKNKIHEIKNAFYETSGKNLLFKKNQKFECADTISKSIGLDEMIKKTFYVLPNTNKVYADYSVFKLYATPDTFDYISTTLLDLLNMVSLSGSYELHINLESFTISAYERYKQFITIYCNKCLSYESSRSISMSKMIIYNTPVFIDSISRILRPMMHPDVPNRITYYKKSESPLLLLQLLTTPP</sequence>
<protein>
    <recommendedName>
        <fullName evidence="2">CRAL-TRIO domain-containing protein</fullName>
    </recommendedName>
</protein>
<organism evidence="1">
    <name type="scientific">viral metagenome</name>
    <dbReference type="NCBI Taxonomy" id="1070528"/>
    <lineage>
        <taxon>unclassified sequences</taxon>
        <taxon>metagenomes</taxon>
        <taxon>organismal metagenomes</taxon>
    </lineage>
</organism>
<dbReference type="EMBL" id="MN739646">
    <property type="protein sequence ID" value="QHT17894.1"/>
    <property type="molecule type" value="Genomic_DNA"/>
</dbReference>